<reference evidence="2 3" key="1">
    <citation type="submission" date="2016-10" db="EMBL/GenBank/DDBJ databases">
        <authorList>
            <person name="de Groot N.N."/>
        </authorList>
    </citation>
    <scope>NUCLEOTIDE SEQUENCE [LARGE SCALE GENOMIC DNA]</scope>
    <source>
        <strain evidence="2 3">DSM 2872</strain>
    </source>
</reference>
<evidence type="ECO:0000259" key="1">
    <source>
        <dbReference type="PROSITE" id="PS50943"/>
    </source>
</evidence>
<feature type="domain" description="HTH cro/C1-type" evidence="1">
    <location>
        <begin position="40"/>
        <end position="95"/>
    </location>
</feature>
<evidence type="ECO:0000313" key="2">
    <source>
        <dbReference type="EMBL" id="SDZ95091.1"/>
    </source>
</evidence>
<dbReference type="InterPro" id="IPR010982">
    <property type="entry name" value="Lambda_DNA-bd_dom_sf"/>
</dbReference>
<protein>
    <submittedName>
        <fullName evidence="2">Helix-turn-helix domain-containing protein</fullName>
    </submittedName>
</protein>
<dbReference type="SMART" id="SM00530">
    <property type="entry name" value="HTH_XRE"/>
    <property type="match status" value="1"/>
</dbReference>
<dbReference type="AlphaFoldDB" id="A0A1H3X837"/>
<evidence type="ECO:0000313" key="3">
    <source>
        <dbReference type="Proteomes" id="UP000183469"/>
    </source>
</evidence>
<dbReference type="SUPFAM" id="SSF47413">
    <property type="entry name" value="lambda repressor-like DNA-binding domains"/>
    <property type="match status" value="1"/>
</dbReference>
<gene>
    <name evidence="2" type="ORF">SAMN05660648_01333</name>
</gene>
<dbReference type="GO" id="GO:0003677">
    <property type="term" value="F:DNA binding"/>
    <property type="evidence" value="ECO:0007669"/>
    <property type="project" value="InterPro"/>
</dbReference>
<dbReference type="RefSeq" id="WP_074671725.1">
    <property type="nucleotide sequence ID" value="NZ_FNQG01000005.1"/>
</dbReference>
<sequence length="144" mass="16531">MEKIVDTEKLEHQLGKARDVQDFWRDNELNLREMTLAEFLQELLTAKGLKKAEVVKRSGLDKGYAYHLFGGQKQNPSRDKVLALALAMKLTTKETQHLLHYAGAGALYVRDHWDSVLWYALEHQMGVVDTNLLLTELNLRALEL</sequence>
<dbReference type="Proteomes" id="UP000183469">
    <property type="component" value="Unassembled WGS sequence"/>
</dbReference>
<dbReference type="Gene3D" id="1.10.260.40">
    <property type="entry name" value="lambda repressor-like DNA-binding domains"/>
    <property type="match status" value="1"/>
</dbReference>
<dbReference type="InterPro" id="IPR001387">
    <property type="entry name" value="Cro/C1-type_HTH"/>
</dbReference>
<name>A0A1H3X837_SELRU</name>
<organism evidence="2 3">
    <name type="scientific">Selenomonas ruminantium</name>
    <dbReference type="NCBI Taxonomy" id="971"/>
    <lineage>
        <taxon>Bacteria</taxon>
        <taxon>Bacillati</taxon>
        <taxon>Bacillota</taxon>
        <taxon>Negativicutes</taxon>
        <taxon>Selenomonadales</taxon>
        <taxon>Selenomonadaceae</taxon>
        <taxon>Selenomonas</taxon>
    </lineage>
</organism>
<dbReference type="OrthoDB" id="3233490at2"/>
<accession>A0A1H3X837</accession>
<proteinExistence type="predicted"/>
<dbReference type="PROSITE" id="PS50943">
    <property type="entry name" value="HTH_CROC1"/>
    <property type="match status" value="1"/>
</dbReference>
<dbReference type="EMBL" id="FNQG01000005">
    <property type="protein sequence ID" value="SDZ95091.1"/>
    <property type="molecule type" value="Genomic_DNA"/>
</dbReference>